<dbReference type="Pfam" id="PF00581">
    <property type="entry name" value="Rhodanese"/>
    <property type="match status" value="1"/>
</dbReference>
<dbReference type="PANTHER" id="PTHR43031">
    <property type="entry name" value="FAD-DEPENDENT OXIDOREDUCTASE"/>
    <property type="match status" value="1"/>
</dbReference>
<gene>
    <name evidence="2" type="ORF">DCF15_16320</name>
</gene>
<sequence length="161" mass="17278">METKTSGEAFEEAKDGAAALLDKADKVENQALNAVSKVQNAVGKLTPVPTDFEAVSSPSDLKARLDWGEPALSILDVRDRSAFNEERITGAMPMPMTDLIDRAKNALSAQRDLFVYGESDEQTAMAVAQLRDAGFERVSAVKGGLPAWKAIDGPIEGQISR</sequence>
<comment type="caution">
    <text evidence="2">The sequence shown here is derived from an EMBL/GenBank/DDBJ whole genome shotgun (WGS) entry which is preliminary data.</text>
</comment>
<protein>
    <submittedName>
        <fullName evidence="2">Rhodanese-like domain-containing protein</fullName>
    </submittedName>
</protein>
<accession>A0A2W4WZW8</accession>
<dbReference type="Gene3D" id="3.40.250.10">
    <property type="entry name" value="Rhodanese-like domain"/>
    <property type="match status" value="1"/>
</dbReference>
<dbReference type="PANTHER" id="PTHR43031:SF1">
    <property type="entry name" value="PYRIDINE NUCLEOTIDE-DISULPHIDE OXIDOREDUCTASE"/>
    <property type="match status" value="1"/>
</dbReference>
<feature type="domain" description="Rhodanese" evidence="1">
    <location>
        <begin position="68"/>
        <end position="157"/>
    </location>
</feature>
<dbReference type="InterPro" id="IPR036873">
    <property type="entry name" value="Rhodanese-like_dom_sf"/>
</dbReference>
<dbReference type="SUPFAM" id="SSF52821">
    <property type="entry name" value="Rhodanese/Cell cycle control phosphatase"/>
    <property type="match status" value="1"/>
</dbReference>
<name>A0A2W4WZW8_9CYAN</name>
<dbReference type="PROSITE" id="PS50206">
    <property type="entry name" value="RHODANESE_3"/>
    <property type="match status" value="1"/>
</dbReference>
<dbReference type="AlphaFoldDB" id="A0A2W4WZW8"/>
<organism evidence="2 3">
    <name type="scientific">Phormidesmis priestleyi</name>
    <dbReference type="NCBI Taxonomy" id="268141"/>
    <lineage>
        <taxon>Bacteria</taxon>
        <taxon>Bacillati</taxon>
        <taxon>Cyanobacteriota</taxon>
        <taxon>Cyanophyceae</taxon>
        <taxon>Leptolyngbyales</taxon>
        <taxon>Leptolyngbyaceae</taxon>
        <taxon>Phormidesmis</taxon>
    </lineage>
</organism>
<reference evidence="3" key="1">
    <citation type="submission" date="2018-04" db="EMBL/GenBank/DDBJ databases">
        <authorList>
            <person name="Cornet L."/>
        </authorList>
    </citation>
    <scope>NUCLEOTIDE SEQUENCE [LARGE SCALE GENOMIC DNA]</scope>
</reference>
<evidence type="ECO:0000313" key="2">
    <source>
        <dbReference type="EMBL" id="PZO50090.1"/>
    </source>
</evidence>
<evidence type="ECO:0000313" key="3">
    <source>
        <dbReference type="Proteomes" id="UP000249794"/>
    </source>
</evidence>
<dbReference type="SMART" id="SM00450">
    <property type="entry name" value="RHOD"/>
    <property type="match status" value="1"/>
</dbReference>
<evidence type="ECO:0000259" key="1">
    <source>
        <dbReference type="PROSITE" id="PS50206"/>
    </source>
</evidence>
<dbReference type="InterPro" id="IPR050229">
    <property type="entry name" value="GlpE_sulfurtransferase"/>
</dbReference>
<proteinExistence type="predicted"/>
<dbReference type="InterPro" id="IPR001763">
    <property type="entry name" value="Rhodanese-like_dom"/>
</dbReference>
<dbReference type="CDD" id="cd00158">
    <property type="entry name" value="RHOD"/>
    <property type="match status" value="1"/>
</dbReference>
<reference evidence="2 3" key="2">
    <citation type="submission" date="2018-06" db="EMBL/GenBank/DDBJ databases">
        <title>Metagenomic assembly of (sub)arctic Cyanobacteria and their associated microbiome from non-axenic cultures.</title>
        <authorList>
            <person name="Baurain D."/>
        </authorList>
    </citation>
    <scope>NUCLEOTIDE SEQUENCE [LARGE SCALE GENOMIC DNA]</scope>
    <source>
        <strain evidence="2">ULC027bin1</strain>
    </source>
</reference>
<dbReference type="Proteomes" id="UP000249794">
    <property type="component" value="Unassembled WGS sequence"/>
</dbReference>
<dbReference type="EMBL" id="QBMP01000198">
    <property type="protein sequence ID" value="PZO50090.1"/>
    <property type="molecule type" value="Genomic_DNA"/>
</dbReference>